<dbReference type="InterPro" id="IPR058982">
    <property type="entry name" value="Beta-barrel_AprE"/>
</dbReference>
<dbReference type="InterPro" id="IPR010129">
    <property type="entry name" value="T1SS_HlyD"/>
</dbReference>
<name>A0A512DZ80_9PROT</name>
<comment type="caution">
    <text evidence="13">The sequence shown here is derived from an EMBL/GenBank/DDBJ whole genome shotgun (WGS) entry which is preliminary data.</text>
</comment>
<dbReference type="InterPro" id="IPR058781">
    <property type="entry name" value="HH_AprE-like"/>
</dbReference>
<comment type="subcellular location">
    <subcellularLocation>
        <location evidence="1 9">Cell inner membrane</location>
        <topology evidence="1 9">Single-pass membrane protein</topology>
    </subcellularLocation>
</comment>
<organism evidence="13 14">
    <name type="scientific">Skermanella aerolata</name>
    <dbReference type="NCBI Taxonomy" id="393310"/>
    <lineage>
        <taxon>Bacteria</taxon>
        <taxon>Pseudomonadati</taxon>
        <taxon>Pseudomonadota</taxon>
        <taxon>Alphaproteobacteria</taxon>
        <taxon>Rhodospirillales</taxon>
        <taxon>Azospirillaceae</taxon>
        <taxon>Skermanella</taxon>
    </lineage>
</organism>
<dbReference type="PROSITE" id="PS00543">
    <property type="entry name" value="HLYD_FAMILY"/>
    <property type="match status" value="1"/>
</dbReference>
<evidence type="ECO:0000256" key="1">
    <source>
        <dbReference type="ARBA" id="ARBA00004377"/>
    </source>
</evidence>
<evidence type="ECO:0000256" key="10">
    <source>
        <dbReference type="SAM" id="Coils"/>
    </source>
</evidence>
<evidence type="ECO:0000256" key="3">
    <source>
        <dbReference type="ARBA" id="ARBA00022448"/>
    </source>
</evidence>
<reference evidence="13 14" key="1">
    <citation type="submission" date="2019-07" db="EMBL/GenBank/DDBJ databases">
        <title>Whole genome shotgun sequence of Skermanella aerolata NBRC 106429.</title>
        <authorList>
            <person name="Hosoyama A."/>
            <person name="Uohara A."/>
            <person name="Ohji S."/>
            <person name="Ichikawa N."/>
        </authorList>
    </citation>
    <scope>NUCLEOTIDE SEQUENCE [LARGE SCALE GENOMIC DNA]</scope>
    <source>
        <strain evidence="13 14">NBRC 106429</strain>
    </source>
</reference>
<keyword evidence="10" id="KW-0175">Coiled coil</keyword>
<evidence type="ECO:0000256" key="5">
    <source>
        <dbReference type="ARBA" id="ARBA00022519"/>
    </source>
</evidence>
<keyword evidence="4 9" id="KW-1003">Cell membrane</keyword>
<feature type="domain" description="AprE-like long alpha-helical hairpin" evidence="11">
    <location>
        <begin position="104"/>
        <end position="291"/>
    </location>
</feature>
<evidence type="ECO:0000313" key="13">
    <source>
        <dbReference type="EMBL" id="GEO41500.1"/>
    </source>
</evidence>
<dbReference type="Proteomes" id="UP000321523">
    <property type="component" value="Unassembled WGS sequence"/>
</dbReference>
<keyword evidence="7 9" id="KW-1133">Transmembrane helix</keyword>
<dbReference type="EMBL" id="BJYZ01000028">
    <property type="protein sequence ID" value="GEO41500.1"/>
    <property type="molecule type" value="Genomic_DNA"/>
</dbReference>
<dbReference type="PANTHER" id="PTHR30386:SF17">
    <property type="entry name" value="ALKALINE PROTEASE SECRETION PROTEIN APRE"/>
    <property type="match status" value="1"/>
</dbReference>
<gene>
    <name evidence="13" type="ORF">SAE02_56480</name>
</gene>
<dbReference type="PANTHER" id="PTHR30386">
    <property type="entry name" value="MEMBRANE FUSION SUBUNIT OF EMRAB-TOLC MULTIDRUG EFFLUX PUMP"/>
    <property type="match status" value="1"/>
</dbReference>
<dbReference type="PRINTS" id="PR01490">
    <property type="entry name" value="RTXTOXIND"/>
</dbReference>
<evidence type="ECO:0000256" key="4">
    <source>
        <dbReference type="ARBA" id="ARBA00022475"/>
    </source>
</evidence>
<dbReference type="Pfam" id="PF26002">
    <property type="entry name" value="Beta-barrel_AprE"/>
    <property type="match status" value="1"/>
</dbReference>
<comment type="similarity">
    <text evidence="2 9">Belongs to the membrane fusion protein (MFP) (TC 8.A.1) family.</text>
</comment>
<dbReference type="InterPro" id="IPR006144">
    <property type="entry name" value="Secretion_HlyD_CS"/>
</dbReference>
<dbReference type="RefSeq" id="WP_052831813.1">
    <property type="nucleotide sequence ID" value="NZ_BJYZ01000028.1"/>
</dbReference>
<evidence type="ECO:0000256" key="2">
    <source>
        <dbReference type="ARBA" id="ARBA00009477"/>
    </source>
</evidence>
<evidence type="ECO:0000256" key="7">
    <source>
        <dbReference type="ARBA" id="ARBA00022989"/>
    </source>
</evidence>
<dbReference type="GO" id="GO:0009306">
    <property type="term" value="P:protein secretion"/>
    <property type="evidence" value="ECO:0007669"/>
    <property type="project" value="InterPro"/>
</dbReference>
<evidence type="ECO:0000259" key="11">
    <source>
        <dbReference type="Pfam" id="PF25994"/>
    </source>
</evidence>
<evidence type="ECO:0000256" key="9">
    <source>
        <dbReference type="RuleBase" id="RU365093"/>
    </source>
</evidence>
<dbReference type="Gene3D" id="2.40.30.170">
    <property type="match status" value="1"/>
</dbReference>
<evidence type="ECO:0000313" key="14">
    <source>
        <dbReference type="Proteomes" id="UP000321523"/>
    </source>
</evidence>
<protein>
    <recommendedName>
        <fullName evidence="9">Membrane fusion protein (MFP) family protein</fullName>
    </recommendedName>
</protein>
<keyword evidence="3 9" id="KW-0813">Transport</keyword>
<dbReference type="GO" id="GO:0005886">
    <property type="term" value="C:plasma membrane"/>
    <property type="evidence" value="ECO:0007669"/>
    <property type="project" value="UniProtKB-SubCell"/>
</dbReference>
<keyword evidence="14" id="KW-1185">Reference proteome</keyword>
<dbReference type="NCBIfam" id="TIGR01843">
    <property type="entry name" value="type_I_hlyD"/>
    <property type="match status" value="1"/>
</dbReference>
<evidence type="ECO:0000256" key="6">
    <source>
        <dbReference type="ARBA" id="ARBA00022692"/>
    </source>
</evidence>
<dbReference type="InterPro" id="IPR050739">
    <property type="entry name" value="MFP"/>
</dbReference>
<keyword evidence="5 9" id="KW-0997">Cell inner membrane</keyword>
<dbReference type="OrthoDB" id="9810980at2"/>
<evidence type="ECO:0000256" key="8">
    <source>
        <dbReference type="ARBA" id="ARBA00023136"/>
    </source>
</evidence>
<accession>A0A512DZ80</accession>
<dbReference type="Pfam" id="PF25994">
    <property type="entry name" value="HH_AprE"/>
    <property type="match status" value="1"/>
</dbReference>
<sequence>MTSLTYASPAAFSTAAVLADKPPVARTLAAGIFMAVAGFGGFGTWAVLAPLSSAAVAPGVVTADTNRKTVQHLDGGVIAEILVRDGDHVEAGQVLMRLDDLETRSVVTLLEGQRRAYAAQEARLLAEQRHADRLIFPALLAALRTDPEMDEILTGQERIFESRRASLHGRITVTRQRIAQYDAQIGALNAQLASGRGQSALIREELVGVQELADKGLERKPRLLALKRQAVDLEGEQGEYANRIAQAREAIAEAELEIIRMEADDQREVATELREVQMRLAEVREKLASAQVRQGRRDVAAPEAGTVVRLRYFSPGAVVAPGGAILDLVPRDDRLVIEAKVRPTDIDVVHAGLPAKVIFSAFKMRTTPQLEGTVSLVSADAMTEERTGVTYYTARIAVDAKELAKLGTRQLQPGMPAETMIVTGERTMMEYLLQPVSDTFRAAFREE</sequence>
<dbReference type="Gene3D" id="2.40.50.100">
    <property type="match status" value="1"/>
</dbReference>
<feature type="domain" description="AprE-like beta-barrel" evidence="12">
    <location>
        <begin position="335"/>
        <end position="424"/>
    </location>
</feature>
<proteinExistence type="inferred from homology"/>
<dbReference type="AlphaFoldDB" id="A0A512DZ80"/>
<evidence type="ECO:0000259" key="12">
    <source>
        <dbReference type="Pfam" id="PF26002"/>
    </source>
</evidence>
<feature type="coiled-coil region" evidence="10">
    <location>
        <begin position="237"/>
        <end position="293"/>
    </location>
</feature>
<keyword evidence="6 9" id="KW-0812">Transmembrane</keyword>
<feature type="transmembrane region" description="Helical" evidence="9">
    <location>
        <begin position="29"/>
        <end position="48"/>
    </location>
</feature>
<keyword evidence="8 9" id="KW-0472">Membrane</keyword>